<gene>
    <name evidence="2" type="ORF">B0J12DRAFT_562846</name>
</gene>
<sequence>MPHKHKRKNRDDEDYDLPPSARAKPLSVREAGTLSENFASKTKQRKDKKKAKRIEGYGADDTPKAFARLMQFSQTGKGFKGLDNGDEPRGKKRKVKEDANKGTQTQEISKPSAEVPKILPGERMSDFAARVDQALPVSGLARKGKKIEGFKERQTKTERRIQKMISQWREEEEKIKEREQDEKDLAEIEEDEQEAMWEDKTAPIPTQGGGKKKGKRKGVAEDDPWAVLKEKREEPKGLNDVAQAPPTFKAIPKEKFKVKNGAKVQVADIPNAAGSLRRREELGEARKSIIESYRAMMAAKKNAD</sequence>
<feature type="compositionally biased region" description="Basic and acidic residues" evidence="1">
    <location>
        <begin position="169"/>
        <end position="186"/>
    </location>
</feature>
<protein>
    <recommendedName>
        <fullName evidence="4">Urease accessory protein UreD</fullName>
    </recommendedName>
</protein>
<proteinExistence type="predicted"/>
<dbReference type="EMBL" id="JAGTJR010000002">
    <property type="protein sequence ID" value="KAH7063536.1"/>
    <property type="molecule type" value="Genomic_DNA"/>
</dbReference>
<dbReference type="PANTHER" id="PTHR40644:SF1">
    <property type="entry name" value="UPF0653 PROTEIN C607.02C"/>
    <property type="match status" value="1"/>
</dbReference>
<accession>A0ABQ8GSR8</accession>
<feature type="region of interest" description="Disordered" evidence="1">
    <location>
        <begin position="169"/>
        <end position="246"/>
    </location>
</feature>
<feature type="compositionally biased region" description="Basic and acidic residues" evidence="1">
    <location>
        <begin position="228"/>
        <end position="237"/>
    </location>
</feature>
<organism evidence="2 3">
    <name type="scientific">Macrophomina phaseolina</name>
    <dbReference type="NCBI Taxonomy" id="35725"/>
    <lineage>
        <taxon>Eukaryota</taxon>
        <taxon>Fungi</taxon>
        <taxon>Dikarya</taxon>
        <taxon>Ascomycota</taxon>
        <taxon>Pezizomycotina</taxon>
        <taxon>Dothideomycetes</taxon>
        <taxon>Dothideomycetes incertae sedis</taxon>
        <taxon>Botryosphaeriales</taxon>
        <taxon>Botryosphaeriaceae</taxon>
        <taxon>Macrophomina</taxon>
    </lineage>
</organism>
<feature type="compositionally biased region" description="Acidic residues" evidence="1">
    <location>
        <begin position="187"/>
        <end position="196"/>
    </location>
</feature>
<feature type="compositionally biased region" description="Basic residues" evidence="1">
    <location>
        <begin position="42"/>
        <end position="52"/>
    </location>
</feature>
<evidence type="ECO:0000256" key="1">
    <source>
        <dbReference type="SAM" id="MobiDB-lite"/>
    </source>
</evidence>
<keyword evidence="3" id="KW-1185">Reference proteome</keyword>
<evidence type="ECO:0008006" key="4">
    <source>
        <dbReference type="Google" id="ProtNLM"/>
    </source>
</evidence>
<feature type="region of interest" description="Disordered" evidence="1">
    <location>
        <begin position="1"/>
        <end position="119"/>
    </location>
</feature>
<dbReference type="PANTHER" id="PTHR40644">
    <property type="entry name" value="UPF0653 PROTEIN C607.02C"/>
    <property type="match status" value="1"/>
</dbReference>
<evidence type="ECO:0000313" key="3">
    <source>
        <dbReference type="Proteomes" id="UP000774617"/>
    </source>
</evidence>
<reference evidence="2 3" key="1">
    <citation type="journal article" date="2021" name="Nat. Commun.">
        <title>Genetic determinants of endophytism in the Arabidopsis root mycobiome.</title>
        <authorList>
            <person name="Mesny F."/>
            <person name="Miyauchi S."/>
            <person name="Thiergart T."/>
            <person name="Pickel B."/>
            <person name="Atanasova L."/>
            <person name="Karlsson M."/>
            <person name="Huettel B."/>
            <person name="Barry K.W."/>
            <person name="Haridas S."/>
            <person name="Chen C."/>
            <person name="Bauer D."/>
            <person name="Andreopoulos W."/>
            <person name="Pangilinan J."/>
            <person name="LaButti K."/>
            <person name="Riley R."/>
            <person name="Lipzen A."/>
            <person name="Clum A."/>
            <person name="Drula E."/>
            <person name="Henrissat B."/>
            <person name="Kohler A."/>
            <person name="Grigoriev I.V."/>
            <person name="Martin F.M."/>
            <person name="Hacquard S."/>
        </authorList>
    </citation>
    <scope>NUCLEOTIDE SEQUENCE [LARGE SCALE GENOMIC DNA]</scope>
    <source>
        <strain evidence="2 3">MPI-SDFR-AT-0080</strain>
    </source>
</reference>
<comment type="caution">
    <text evidence="2">The sequence shown here is derived from an EMBL/GenBank/DDBJ whole genome shotgun (WGS) entry which is preliminary data.</text>
</comment>
<name>A0ABQ8GSR8_9PEZI</name>
<dbReference type="Proteomes" id="UP000774617">
    <property type="component" value="Unassembled WGS sequence"/>
</dbReference>
<evidence type="ECO:0000313" key="2">
    <source>
        <dbReference type="EMBL" id="KAH7063536.1"/>
    </source>
</evidence>